<evidence type="ECO:0000259" key="7">
    <source>
        <dbReference type="PROSITE" id="PS52019"/>
    </source>
</evidence>
<keyword evidence="3" id="KW-0808">Transferase</keyword>
<dbReference type="InterPro" id="IPR001031">
    <property type="entry name" value="Thioesterase"/>
</dbReference>
<dbReference type="SMART" id="SM00824">
    <property type="entry name" value="PKS_TE"/>
    <property type="match status" value="1"/>
</dbReference>
<dbReference type="Pfam" id="PF00975">
    <property type="entry name" value="Thioesterase"/>
    <property type="match status" value="1"/>
</dbReference>
<dbReference type="Pfam" id="PF21089">
    <property type="entry name" value="PKS_DH_N"/>
    <property type="match status" value="1"/>
</dbReference>
<dbReference type="Pfam" id="PF00109">
    <property type="entry name" value="ketoacyl-synt"/>
    <property type="match status" value="1"/>
</dbReference>
<dbReference type="InterPro" id="IPR042104">
    <property type="entry name" value="PKS_dehydratase_sf"/>
</dbReference>
<dbReference type="Pfam" id="PF00550">
    <property type="entry name" value="PP-binding"/>
    <property type="match status" value="1"/>
</dbReference>
<evidence type="ECO:0000313" key="9">
    <source>
        <dbReference type="Proteomes" id="UP001589795"/>
    </source>
</evidence>
<dbReference type="Pfam" id="PF22621">
    <property type="entry name" value="CurL-like_PKS_C"/>
    <property type="match status" value="1"/>
</dbReference>
<dbReference type="InterPro" id="IPR016039">
    <property type="entry name" value="Thiolase-like"/>
</dbReference>
<dbReference type="InterPro" id="IPR050091">
    <property type="entry name" value="PKS_NRPS_Biosynth_Enz"/>
</dbReference>
<dbReference type="InterPro" id="IPR020807">
    <property type="entry name" value="PKS_DH"/>
</dbReference>
<dbReference type="SUPFAM" id="SSF47336">
    <property type="entry name" value="ACP-like"/>
    <property type="match status" value="1"/>
</dbReference>
<dbReference type="Gene3D" id="3.30.70.3290">
    <property type="match status" value="1"/>
</dbReference>
<dbReference type="Gene3D" id="3.40.50.1820">
    <property type="entry name" value="alpha/beta hydrolase"/>
    <property type="match status" value="1"/>
</dbReference>
<evidence type="ECO:0000313" key="8">
    <source>
        <dbReference type="EMBL" id="MFC0200290.1"/>
    </source>
</evidence>
<dbReference type="InterPro" id="IPR020802">
    <property type="entry name" value="TesA-like"/>
</dbReference>
<evidence type="ECO:0000259" key="6">
    <source>
        <dbReference type="PROSITE" id="PS52004"/>
    </source>
</evidence>
<feature type="active site" description="Proton donor; for dehydratase activity" evidence="4">
    <location>
        <position position="1569"/>
    </location>
</feature>
<dbReference type="SMART" id="SM00823">
    <property type="entry name" value="PKS_PP"/>
    <property type="match status" value="1"/>
</dbReference>
<dbReference type="Pfam" id="PF00698">
    <property type="entry name" value="Acyl_transf_1"/>
    <property type="match status" value="1"/>
</dbReference>
<evidence type="ECO:0000256" key="1">
    <source>
        <dbReference type="ARBA" id="ARBA00022450"/>
    </source>
</evidence>
<dbReference type="Gene3D" id="3.40.366.10">
    <property type="entry name" value="Malonyl-Coenzyme A Acyl Carrier Protein, domain 2"/>
    <property type="match status" value="1"/>
</dbReference>
<keyword evidence="9" id="KW-1185">Reference proteome</keyword>
<feature type="domain" description="PKS/mFAS DH" evidence="7">
    <location>
        <begin position="1370"/>
        <end position="1651"/>
    </location>
</feature>
<dbReference type="InterPro" id="IPR013968">
    <property type="entry name" value="PKS_KR"/>
</dbReference>
<evidence type="ECO:0000256" key="3">
    <source>
        <dbReference type="ARBA" id="ARBA00022679"/>
    </source>
</evidence>
<dbReference type="SMART" id="SM00825">
    <property type="entry name" value="PKS_KS"/>
    <property type="match status" value="1"/>
</dbReference>
<dbReference type="Gene3D" id="3.10.129.110">
    <property type="entry name" value="Polyketide synthase dehydratase"/>
    <property type="match status" value="1"/>
</dbReference>
<dbReference type="InterPro" id="IPR057326">
    <property type="entry name" value="KR_dom"/>
</dbReference>
<dbReference type="InterPro" id="IPR036736">
    <property type="entry name" value="ACP-like_sf"/>
</dbReference>
<proteinExistence type="predicted"/>
<dbReference type="InterPro" id="IPR049900">
    <property type="entry name" value="PKS_mFAS_DH"/>
</dbReference>
<dbReference type="InterPro" id="IPR018201">
    <property type="entry name" value="Ketoacyl_synth_AS"/>
</dbReference>
<dbReference type="CDD" id="cd00833">
    <property type="entry name" value="PKS"/>
    <property type="match status" value="1"/>
</dbReference>
<dbReference type="InterPro" id="IPR016036">
    <property type="entry name" value="Malonyl_transacylase_ACP-bd"/>
</dbReference>
<dbReference type="Pfam" id="PF21394">
    <property type="entry name" value="Beta-ketacyl_N"/>
    <property type="match status" value="1"/>
</dbReference>
<dbReference type="InterPro" id="IPR049551">
    <property type="entry name" value="PKS_DH_C"/>
</dbReference>
<dbReference type="InterPro" id="IPR020841">
    <property type="entry name" value="PKS_Beta-ketoAc_synthase_dom"/>
</dbReference>
<dbReference type="InterPro" id="IPR049552">
    <property type="entry name" value="PKS_DH_N"/>
</dbReference>
<dbReference type="InterPro" id="IPR014043">
    <property type="entry name" value="Acyl_transferase_dom"/>
</dbReference>
<evidence type="ECO:0000256" key="4">
    <source>
        <dbReference type="PROSITE-ProRule" id="PRU01363"/>
    </source>
</evidence>
<feature type="region of interest" description="N-terminal hotdog fold" evidence="4">
    <location>
        <begin position="1370"/>
        <end position="1489"/>
    </location>
</feature>
<dbReference type="Gene3D" id="3.40.47.10">
    <property type="match status" value="1"/>
</dbReference>
<dbReference type="InterPro" id="IPR014030">
    <property type="entry name" value="Ketoacyl_synth_N"/>
</dbReference>
<dbReference type="SUPFAM" id="SSF51735">
    <property type="entry name" value="NAD(P)-binding Rossmann-fold domains"/>
    <property type="match status" value="2"/>
</dbReference>
<comment type="caution">
    <text evidence="8">The sequence shown here is derived from an EMBL/GenBank/DDBJ whole genome shotgun (WGS) entry which is preliminary data.</text>
</comment>
<dbReference type="InterPro" id="IPR020806">
    <property type="entry name" value="PKS_PP-bd"/>
</dbReference>
<gene>
    <name evidence="8" type="ORF">ACFFIZ_08135</name>
</gene>
<dbReference type="InterPro" id="IPR014031">
    <property type="entry name" value="Ketoacyl_synth_C"/>
</dbReference>
<dbReference type="InterPro" id="IPR001227">
    <property type="entry name" value="Ac_transferase_dom_sf"/>
</dbReference>
<feature type="domain" description="Ketosynthase family 3 (KS3)" evidence="6">
    <location>
        <begin position="8"/>
        <end position="435"/>
    </location>
</feature>
<dbReference type="Proteomes" id="UP001589795">
    <property type="component" value="Unassembled WGS sequence"/>
</dbReference>
<feature type="region of interest" description="C-terminal hotdog fold" evidence="4">
    <location>
        <begin position="1502"/>
        <end position="1651"/>
    </location>
</feature>
<feature type="active site" description="Proton acceptor; for dehydratase activity" evidence="4">
    <location>
        <position position="1399"/>
    </location>
</feature>
<evidence type="ECO:0000259" key="5">
    <source>
        <dbReference type="PROSITE" id="PS50075"/>
    </source>
</evidence>
<dbReference type="SUPFAM" id="SSF53474">
    <property type="entry name" value="alpha/beta-Hydrolases"/>
    <property type="match status" value="1"/>
</dbReference>
<dbReference type="InterPro" id="IPR029058">
    <property type="entry name" value="AB_hydrolase_fold"/>
</dbReference>
<accession>A0ABV6CHR2</accession>
<dbReference type="Pfam" id="PF08659">
    <property type="entry name" value="KR"/>
    <property type="match status" value="1"/>
</dbReference>
<dbReference type="PROSITE" id="PS52019">
    <property type="entry name" value="PKS_MFAS_DH"/>
    <property type="match status" value="1"/>
</dbReference>
<dbReference type="InterPro" id="IPR036291">
    <property type="entry name" value="NAD(P)-bd_dom_sf"/>
</dbReference>
<dbReference type="Pfam" id="PF14765">
    <property type="entry name" value="PS-DH"/>
    <property type="match status" value="1"/>
</dbReference>
<keyword evidence="2" id="KW-0597">Phosphoprotein</keyword>
<dbReference type="InterPro" id="IPR009081">
    <property type="entry name" value="PP-bd_ACP"/>
</dbReference>
<dbReference type="PROSITE" id="PS52004">
    <property type="entry name" value="KS3_2"/>
    <property type="match status" value="1"/>
</dbReference>
<dbReference type="SMART" id="SM00827">
    <property type="entry name" value="PKS_AT"/>
    <property type="match status" value="1"/>
</dbReference>
<dbReference type="InterPro" id="IPR049490">
    <property type="entry name" value="C883_1060-like_KR_N"/>
</dbReference>
<feature type="domain" description="Carrier" evidence="5">
    <location>
        <begin position="1739"/>
        <end position="1814"/>
    </location>
</feature>
<dbReference type="EMBL" id="JBHLWQ010000067">
    <property type="protein sequence ID" value="MFC0200290.1"/>
    <property type="molecule type" value="Genomic_DNA"/>
</dbReference>
<keyword evidence="1" id="KW-0596">Phosphopantetheine</keyword>
<dbReference type="Pfam" id="PF02801">
    <property type="entry name" value="Ketoacyl-synt_C"/>
    <property type="match status" value="1"/>
</dbReference>
<dbReference type="PROSITE" id="PS00606">
    <property type="entry name" value="KS3_1"/>
    <property type="match status" value="1"/>
</dbReference>
<dbReference type="Gene3D" id="3.30.70.250">
    <property type="entry name" value="Malonyl-CoA ACP transacylase, ACP-binding"/>
    <property type="match status" value="1"/>
</dbReference>
<evidence type="ECO:0000256" key="2">
    <source>
        <dbReference type="ARBA" id="ARBA00022553"/>
    </source>
</evidence>
<dbReference type="PROSITE" id="PS50075">
    <property type="entry name" value="CARRIER"/>
    <property type="match status" value="1"/>
</dbReference>
<dbReference type="RefSeq" id="WP_265507540.1">
    <property type="nucleotide sequence ID" value="NZ_JAOTBE010000035.1"/>
</dbReference>
<organism evidence="8 9">
    <name type="scientific">Paracoccus rhizosphaerae</name>
    <dbReference type="NCBI Taxonomy" id="1133347"/>
    <lineage>
        <taxon>Bacteria</taxon>
        <taxon>Pseudomonadati</taxon>
        <taxon>Pseudomonadota</taxon>
        <taxon>Alphaproteobacteria</taxon>
        <taxon>Rhodobacterales</taxon>
        <taxon>Paracoccaceae</taxon>
        <taxon>Paracoccus</taxon>
    </lineage>
</organism>
<reference evidence="8 9" key="1">
    <citation type="submission" date="2024-09" db="EMBL/GenBank/DDBJ databases">
        <authorList>
            <person name="Sun Q."/>
            <person name="Mori K."/>
        </authorList>
    </citation>
    <scope>NUCLEOTIDE SEQUENCE [LARGE SCALE GENOMIC DNA]</scope>
    <source>
        <strain evidence="8 9">CCM 7904</strain>
    </source>
</reference>
<dbReference type="PANTHER" id="PTHR43775">
    <property type="entry name" value="FATTY ACID SYNTHASE"/>
    <property type="match status" value="1"/>
</dbReference>
<dbReference type="CDD" id="cd08953">
    <property type="entry name" value="KR_2_SDR_x"/>
    <property type="match status" value="1"/>
</dbReference>
<protein>
    <submittedName>
        <fullName evidence="8">Type I polyketide synthase</fullName>
    </submittedName>
</protein>
<dbReference type="SMART" id="SM00826">
    <property type="entry name" value="PKS_DH"/>
    <property type="match status" value="1"/>
</dbReference>
<dbReference type="Gene3D" id="1.10.1200.10">
    <property type="entry name" value="ACP-like"/>
    <property type="match status" value="1"/>
</dbReference>
<dbReference type="SUPFAM" id="SSF55048">
    <property type="entry name" value="Probable ACP-binding domain of malonyl-CoA ACP transacylase"/>
    <property type="match status" value="1"/>
</dbReference>
<dbReference type="SUPFAM" id="SSF52151">
    <property type="entry name" value="FabD/lysophospholipase-like"/>
    <property type="match status" value="1"/>
</dbReference>
<dbReference type="PANTHER" id="PTHR43775:SF37">
    <property type="entry name" value="SI:DKEY-61P9.11"/>
    <property type="match status" value="1"/>
</dbReference>
<dbReference type="Gene3D" id="3.40.50.720">
    <property type="entry name" value="NAD(P)-binding Rossmann-like Domain"/>
    <property type="match status" value="1"/>
</dbReference>
<dbReference type="SUPFAM" id="SSF53901">
    <property type="entry name" value="Thiolase-like"/>
    <property type="match status" value="1"/>
</dbReference>
<dbReference type="SMART" id="SM00822">
    <property type="entry name" value="PKS_KR"/>
    <property type="match status" value="1"/>
</dbReference>
<dbReference type="InterPro" id="IPR016035">
    <property type="entry name" value="Acyl_Trfase/lysoPLipase"/>
</dbReference>
<sequence>MTQAPVGARDIAIVGFGLNLPGAGDPETYWANLRNGVESIRRLTPEELSAAGESLARINHPDYVPHAAPLEGFDRFDAEFFGFSPKDAAVMDPQHRKFLETCWHALEHAGHRPDDLGTVGVWAGCGMGSYFSVNICSNRDLVDETGMFLLRHTGNDKDFLSTRVSHVFDLRGPSISVQTACSTSLVAVHSACQALIAGDCDAALAGGVTIELPQGRGYIYKPNEILSPDGHCRAFDHRSEGTVFGSGAATVLLRRLSDALADGDHIWGVIKGSAINNDGSAKAGYLAPSVEGQAAAIAEAHLMAGVDAATIDYVECHGTGTRLGDPIEVAALTEAFALGSPGGRTGIGSVKTNIGHTDTAAGTAGLIKVALALHHRTIPPSLGFEAPNPVIDFDATPFHVVAHTTAWPVHPGRPARAAVNSLGVGGTNAHAVIEAAPERAAAEPSDWPVQPLIVTGRSTAALDANSAALAAWLRANPGAELADVAFTLQQGRRHFDKRRVLVAADAAEAADLLERRDPRRVFNHDRMPQPPSLAFLFPGGGAQSINMARGLYETEPVFRDWMDRGLAVLQGLTGSDPRTVWLPLAGHEAEATQALTRPSVQLPLIMIVEYALAQLWISWGAVPKALAGHSMGENTAACLAGVIGFEDCIKLVELRGRLFDRVAPGGMLSVSLPADELRAEAGPGLDLAVDNSPGLSVVSGPRDQIDALQARLEARGIECQRVAIDVAAHSRMLDPILPEFEAFLRGIRLSPPQIPLLSNRSGTWMTDAQATDPSYWVDHLRGQVRFGDCIAALKEDPARLFLEVGPGRAMSALAQANGALPDRVVSTLRHPDQAIEDDAFFLSAFARLSAAGLPLDWTPIWGEGRRRVPLPGYVFQSRRYFIEPATAEAAAAATEGGPLHLPDTKDWGWRPSWRLSAPDVELDAQGRAQGQPARWLVLAGDTGLSDAVVARLREGGHQVVTLRPGDCFAQTGESDFIVAPENGESDFELLIAALVAQNRLPQRIASFWLVPDARQQGARAGFSPFHRHLEQGFNTMLYLLRALANEGAGQPVDVVAVTSGAARVGSESIAAPEKAMILGPLAVGMREFPWLSARSIDVIFDRNPTELADRLIEDLMDPTPPARTAWRKGRRLARHLAPQALAPDDVAPAFGPDDVVLITGGLGGIALTLARHIVAQGAAVALLTRRPLPPESEWEARIKADPDHREARQMSALLDLRAAGGRVVTEVADVTDAAALAQAVSRIRDRLGRVTDLIHAAGIVADAPMLAKSSAEIEDVLAPKVHGTRNLALVFADAPLKRTVLFASTSTEIAATGQVDYVAANEYLNAVAMADIAAFGRTVAVNWGVWAQIGMAAEALTGRRDEPAPVPVNQPLLLAHSRIDGADRFTGRLSASDWIIAEHRTRDGVALLPGTGTIEIAAEALRAAGRRMPWALRDVAFLDPLIVEDGATREIRATLTSGGDTGGFLLEADFGEGFVATAEGRVAAADPSVLALDLPSLMSRIPVDHAPTGHALESAQEGQMAFGSRWRVLRSTWLQPAGTGPEGLAELQLPDLALGDLAQGFVLHPALMDIATGWAMALIPGYDRAQLWVPLSYRGITVRAELPARIVSHVRLAHADGGYASFDVTLCDPDGAVLVEVEGLTLRRLDAAPATRLAARKSPDRPVVRGGQERLAHLVAQGIPPGEGGRLLDVALQAGLPQLAISSMDLPQLVAQETRSSRAREAGASTSFERPDLDSAYVEPRTDLERSLAGFFRELLGVQQVGVDDGFFDLGGHSLIAVRLFAMIRKAYGVDLPLATLFEAPNVAALATLLESRLGPRPEGRAIDSPAPAQKQLAEGFTHLVPMSQGAAGGGRPLFIVAGMFGNVLNLRALAQRLSPDRPVWGLQAQGLFGDAAPHETLAEAAVSCIEEIRQIQPDGPYLIAGFSGGGLTALEIARQLEETGSQIARVVMLDTPVPMRPVLSRRDRLMIRMAEVREEGVGFFGNWLRNRLAYERSRRAAQPAAEATSFHNAAIHAAFLGALPRYRMRKWDGPVTLYRPRLDRRFKVSNGMHVSTAREYVFEDNLWSPWLSGLSVVEVPGDHDSMVLEPCVRVLAERMRQELAQADQQNMPMQRAAE</sequence>
<name>A0ABV6CHR2_9RHOB</name>